<keyword evidence="4" id="KW-1185">Reference proteome</keyword>
<reference evidence="3 4" key="1">
    <citation type="submission" date="2023-07" db="EMBL/GenBank/DDBJ databases">
        <title>Sorghum-associated microbial communities from plants grown in Nebraska, USA.</title>
        <authorList>
            <person name="Schachtman D."/>
        </authorList>
    </citation>
    <scope>NUCLEOTIDE SEQUENCE [LARGE SCALE GENOMIC DNA]</scope>
    <source>
        <strain evidence="3 4">4099</strain>
    </source>
</reference>
<feature type="transmembrane region" description="Helical" evidence="1">
    <location>
        <begin position="32"/>
        <end position="48"/>
    </location>
</feature>
<keyword evidence="1" id="KW-0472">Membrane</keyword>
<evidence type="ECO:0000259" key="2">
    <source>
        <dbReference type="Pfam" id="PF00487"/>
    </source>
</evidence>
<evidence type="ECO:0000256" key="1">
    <source>
        <dbReference type="SAM" id="Phobius"/>
    </source>
</evidence>
<feature type="transmembrane region" description="Helical" evidence="1">
    <location>
        <begin position="160"/>
        <end position="180"/>
    </location>
</feature>
<dbReference type="RefSeq" id="WP_310236218.1">
    <property type="nucleotide sequence ID" value="NZ_JAVDWO010000009.1"/>
</dbReference>
<feature type="transmembrane region" description="Helical" evidence="1">
    <location>
        <begin position="54"/>
        <end position="70"/>
    </location>
</feature>
<dbReference type="Proteomes" id="UP001256588">
    <property type="component" value="Unassembled WGS sequence"/>
</dbReference>
<protein>
    <submittedName>
        <fullName evidence="3">Fatty acid desaturase</fullName>
    </submittedName>
</protein>
<accession>A0ABU1Y030</accession>
<comment type="caution">
    <text evidence="3">The sequence shown here is derived from an EMBL/GenBank/DDBJ whole genome shotgun (WGS) entry which is preliminary data.</text>
</comment>
<dbReference type="Pfam" id="PF00487">
    <property type="entry name" value="FA_desaturase"/>
    <property type="match status" value="1"/>
</dbReference>
<feature type="transmembrane region" description="Helical" evidence="1">
    <location>
        <begin position="90"/>
        <end position="110"/>
    </location>
</feature>
<feature type="domain" description="Fatty acid desaturase" evidence="2">
    <location>
        <begin position="54"/>
        <end position="262"/>
    </location>
</feature>
<feature type="transmembrane region" description="Helical" evidence="1">
    <location>
        <begin position="186"/>
        <end position="207"/>
    </location>
</feature>
<evidence type="ECO:0000313" key="4">
    <source>
        <dbReference type="Proteomes" id="UP001256588"/>
    </source>
</evidence>
<dbReference type="InterPro" id="IPR005804">
    <property type="entry name" value="FA_desaturase_dom"/>
</dbReference>
<evidence type="ECO:0000313" key="3">
    <source>
        <dbReference type="EMBL" id="MDR7193701.1"/>
    </source>
</evidence>
<organism evidence="3 4">
    <name type="scientific">Luteimonas terrae</name>
    <dbReference type="NCBI Taxonomy" id="1530191"/>
    <lineage>
        <taxon>Bacteria</taxon>
        <taxon>Pseudomonadati</taxon>
        <taxon>Pseudomonadota</taxon>
        <taxon>Gammaproteobacteria</taxon>
        <taxon>Lysobacterales</taxon>
        <taxon>Lysobacteraceae</taxon>
        <taxon>Luteimonas</taxon>
    </lineage>
</organism>
<name>A0ABU1Y030_9GAMM</name>
<sequence length="270" mass="30407">MTPKDRRLMPAAAESGFRVEWRDLMPLSRRQVVTELLLCLPWLLGIWGFAAHSLWLPALGCAFLFFLTGLRQVHGAFHNAVGLSRRQDDVLLFALGLLMLGSMHAVRINHLRHHRHCLEDEDVEAMGARMSLPRVLAFGPVFPVLLHHKALQVGSRGDRCWIVAELASTAAILVLVFGVLDVGFLKLHYAAMLAGQCMTAFFAVWTVHHDSSTHVYPARTIRGRIRAALTYNMFFHIEHHLYPRVPTRNLHVLAARLDRKAPGLASNRVL</sequence>
<dbReference type="EMBL" id="JAVDWO010000009">
    <property type="protein sequence ID" value="MDR7193701.1"/>
    <property type="molecule type" value="Genomic_DNA"/>
</dbReference>
<gene>
    <name evidence="3" type="ORF">J2W68_002438</name>
</gene>
<keyword evidence="1" id="KW-0812">Transmembrane</keyword>
<proteinExistence type="predicted"/>
<keyword evidence="1" id="KW-1133">Transmembrane helix</keyword>